<dbReference type="AlphaFoldDB" id="A0A5N7CNX7"/>
<dbReference type="Proteomes" id="UP000326877">
    <property type="component" value="Unassembled WGS sequence"/>
</dbReference>
<name>A0A5N7CNX7_PETAA</name>
<proteinExistence type="predicted"/>
<dbReference type="EMBL" id="ML735217">
    <property type="protein sequence ID" value="KAE8395881.1"/>
    <property type="molecule type" value="Genomic_DNA"/>
</dbReference>
<reference evidence="1" key="1">
    <citation type="submission" date="2019-04" db="EMBL/GenBank/DDBJ databases">
        <title>Friends and foes A comparative genomics studyof 23 Aspergillus species from section Flavi.</title>
        <authorList>
            <consortium name="DOE Joint Genome Institute"/>
            <person name="Kjaerbolling I."/>
            <person name="Vesth T."/>
            <person name="Frisvad J.C."/>
            <person name="Nybo J.L."/>
            <person name="Theobald S."/>
            <person name="Kildgaard S."/>
            <person name="Isbrandt T."/>
            <person name="Kuo A."/>
            <person name="Sato A."/>
            <person name="Lyhne E.K."/>
            <person name="Kogle M.E."/>
            <person name="Wiebenga A."/>
            <person name="Kun R.S."/>
            <person name="Lubbers R.J."/>
            <person name="Makela M.R."/>
            <person name="Barry K."/>
            <person name="Chovatia M."/>
            <person name="Clum A."/>
            <person name="Daum C."/>
            <person name="Haridas S."/>
            <person name="He G."/>
            <person name="LaButti K."/>
            <person name="Lipzen A."/>
            <person name="Mondo S."/>
            <person name="Riley R."/>
            <person name="Salamov A."/>
            <person name="Simmons B.A."/>
            <person name="Magnuson J.K."/>
            <person name="Henrissat B."/>
            <person name="Mortensen U.H."/>
            <person name="Larsen T.O."/>
            <person name="Devries R.P."/>
            <person name="Grigoriev I.V."/>
            <person name="Machida M."/>
            <person name="Baker S.E."/>
            <person name="Andersen M.R."/>
        </authorList>
    </citation>
    <scope>NUCLEOTIDE SEQUENCE [LARGE SCALE GENOMIC DNA]</scope>
    <source>
        <strain evidence="1">IBT 14317</strain>
    </source>
</reference>
<dbReference type="OrthoDB" id="5424209at2759"/>
<sequence length="145" mass="16501">MSELTSGIWQLCESERVNLMEFGLCDRHCICEKDAITRVILARNERMAEKRACPSRRIRHFSDEIGIHNVAIEIIEPRLWQVLELGSCTPRDAIKSGTARAQSQTEQNINSFTHIVDLIGDIELVMSGVEEIRLGGAEFWSGCRW</sequence>
<protein>
    <submittedName>
        <fullName evidence="1">Uncharacterized protein</fullName>
    </submittedName>
</protein>
<accession>A0A5N7CNX7</accession>
<organism evidence="1">
    <name type="scientific">Petromyces alliaceus</name>
    <name type="common">Aspergillus alliaceus</name>
    <dbReference type="NCBI Taxonomy" id="209559"/>
    <lineage>
        <taxon>Eukaryota</taxon>
        <taxon>Fungi</taxon>
        <taxon>Dikarya</taxon>
        <taxon>Ascomycota</taxon>
        <taxon>Pezizomycotina</taxon>
        <taxon>Eurotiomycetes</taxon>
        <taxon>Eurotiomycetidae</taxon>
        <taxon>Eurotiales</taxon>
        <taxon>Aspergillaceae</taxon>
        <taxon>Aspergillus</taxon>
        <taxon>Aspergillus subgen. Circumdati</taxon>
    </lineage>
</organism>
<evidence type="ECO:0000313" key="1">
    <source>
        <dbReference type="EMBL" id="KAE8395881.1"/>
    </source>
</evidence>
<gene>
    <name evidence="1" type="ORF">BDV23DRAFT_178447</name>
</gene>